<keyword evidence="1" id="KW-1133">Transmembrane helix</keyword>
<reference evidence="3 4" key="1">
    <citation type="submission" date="2016-04" db="EMBL/GenBank/DDBJ databases">
        <title>Complete genome sequence and analysis of deep-sea sediment isolate, Amycolatopsis sp. WP1.</title>
        <authorList>
            <person name="Wang H."/>
            <person name="Chen S."/>
            <person name="Wu Q."/>
        </authorList>
    </citation>
    <scope>NUCLEOTIDE SEQUENCE [LARGE SCALE GENOMIC DNA]</scope>
    <source>
        <strain evidence="3 4">WP1</strain>
    </source>
</reference>
<dbReference type="AlphaFoldDB" id="A0A344LDB9"/>
<dbReference type="Pfam" id="PF10756">
    <property type="entry name" value="bPH_6"/>
    <property type="match status" value="1"/>
</dbReference>
<evidence type="ECO:0000259" key="2">
    <source>
        <dbReference type="Pfam" id="PF10756"/>
    </source>
</evidence>
<keyword evidence="1" id="KW-0472">Membrane</keyword>
<feature type="transmembrane region" description="Helical" evidence="1">
    <location>
        <begin position="39"/>
        <end position="56"/>
    </location>
</feature>
<sequence>MDNLSASWAPRPALVWAGWLLAALSTVAAVLTGLSGDRAGPVLFGVAALALAGFAANGSAIRPKLSADAHGVRVRTLTGDHRLEWSQVRVRLVKTRRLGREVPTLEIECEDIPPHLLVLGWLELGTDPRDVLDVLSALRAGR</sequence>
<feature type="domain" description="Low molecular weight protein antigen 6 PH" evidence="2">
    <location>
        <begin position="62"/>
        <end position="139"/>
    </location>
</feature>
<proteinExistence type="predicted"/>
<protein>
    <recommendedName>
        <fullName evidence="2">Low molecular weight protein antigen 6 PH domain-containing protein</fullName>
    </recommendedName>
</protein>
<accession>A0A344LDB9</accession>
<evidence type="ECO:0000256" key="1">
    <source>
        <dbReference type="SAM" id="Phobius"/>
    </source>
</evidence>
<dbReference type="KEGG" id="aab:A4R43_29145"/>
<dbReference type="EMBL" id="CP015163">
    <property type="protein sequence ID" value="AXB46043.1"/>
    <property type="molecule type" value="Genomic_DNA"/>
</dbReference>
<evidence type="ECO:0000313" key="3">
    <source>
        <dbReference type="EMBL" id="AXB46043.1"/>
    </source>
</evidence>
<organism evidence="3 4">
    <name type="scientific">Amycolatopsis albispora</name>
    <dbReference type="NCBI Taxonomy" id="1804986"/>
    <lineage>
        <taxon>Bacteria</taxon>
        <taxon>Bacillati</taxon>
        <taxon>Actinomycetota</taxon>
        <taxon>Actinomycetes</taxon>
        <taxon>Pseudonocardiales</taxon>
        <taxon>Pseudonocardiaceae</taxon>
        <taxon>Amycolatopsis</taxon>
    </lineage>
</organism>
<keyword evidence="1" id="KW-0812">Transmembrane</keyword>
<gene>
    <name evidence="3" type="ORF">A4R43_29145</name>
</gene>
<dbReference type="OrthoDB" id="5189227at2"/>
<dbReference type="Proteomes" id="UP000250434">
    <property type="component" value="Chromosome"/>
</dbReference>
<name>A0A344LDB9_9PSEU</name>
<keyword evidence="4" id="KW-1185">Reference proteome</keyword>
<dbReference type="RefSeq" id="WP_113695271.1">
    <property type="nucleotide sequence ID" value="NZ_CP015163.1"/>
</dbReference>
<dbReference type="InterPro" id="IPR019692">
    <property type="entry name" value="CFP-6_PH"/>
</dbReference>
<evidence type="ECO:0000313" key="4">
    <source>
        <dbReference type="Proteomes" id="UP000250434"/>
    </source>
</evidence>